<name>A0A6M3XKV9_9ZZZZ</name>
<dbReference type="AlphaFoldDB" id="A0A6M3XKV9"/>
<accession>A0A6M3XKV9</accession>
<dbReference type="EMBL" id="MT144740">
    <property type="protein sequence ID" value="QJH98558.1"/>
    <property type="molecule type" value="Genomic_DNA"/>
</dbReference>
<proteinExistence type="predicted"/>
<protein>
    <submittedName>
        <fullName evidence="1">Uncharacterized protein</fullName>
    </submittedName>
</protein>
<gene>
    <name evidence="1" type="ORF">TM448B01340_0012</name>
</gene>
<evidence type="ECO:0000313" key="1">
    <source>
        <dbReference type="EMBL" id="QJH98558.1"/>
    </source>
</evidence>
<reference evidence="1" key="1">
    <citation type="submission" date="2020-03" db="EMBL/GenBank/DDBJ databases">
        <title>The deep terrestrial virosphere.</title>
        <authorList>
            <person name="Holmfeldt K."/>
            <person name="Nilsson E."/>
            <person name="Simone D."/>
            <person name="Lopez-Fernandez M."/>
            <person name="Wu X."/>
            <person name="de Brujin I."/>
            <person name="Lundin D."/>
            <person name="Andersson A."/>
            <person name="Bertilsson S."/>
            <person name="Dopson M."/>
        </authorList>
    </citation>
    <scope>NUCLEOTIDE SEQUENCE</scope>
    <source>
        <strain evidence="1">TM448B01340</strain>
    </source>
</reference>
<organism evidence="1">
    <name type="scientific">viral metagenome</name>
    <dbReference type="NCBI Taxonomy" id="1070528"/>
    <lineage>
        <taxon>unclassified sequences</taxon>
        <taxon>metagenomes</taxon>
        <taxon>organismal metagenomes</taxon>
    </lineage>
</organism>
<sequence length="121" mass="13521">MSASIRAKRTTYDVYGQLKDVAPILAWIADQAPSACVKFDGEGGSQRMSQWFEFEVWFEDDTDEVNFKMFQSEAFEEAQRDSVSFQISAAPGITFHAHPSLSGSLLLNKSGQITGYTRGRK</sequence>